<dbReference type="AlphaFoldDB" id="A0A5P9P8I9"/>
<dbReference type="InterPro" id="IPR036388">
    <property type="entry name" value="WH-like_DNA-bd_sf"/>
</dbReference>
<keyword evidence="5" id="KW-1185">Reference proteome</keyword>
<proteinExistence type="predicted"/>
<accession>A0A5P9P8I9</accession>
<dbReference type="Gene3D" id="1.10.10.10">
    <property type="entry name" value="Winged helix-like DNA-binding domain superfamily/Winged helix DNA-binding domain"/>
    <property type="match status" value="1"/>
</dbReference>
<evidence type="ECO:0000313" key="5">
    <source>
        <dbReference type="Proteomes" id="UP000326170"/>
    </source>
</evidence>
<dbReference type="KEGG" id="nas:GCU68_13205"/>
<gene>
    <name evidence="4" type="ORF">GCU68_13205</name>
</gene>
<dbReference type="InterPro" id="IPR001034">
    <property type="entry name" value="DeoR_HTH"/>
</dbReference>
<name>A0A5P9P8I9_9EURY</name>
<dbReference type="GO" id="GO:0003700">
    <property type="term" value="F:DNA-binding transcription factor activity"/>
    <property type="evidence" value="ECO:0007669"/>
    <property type="project" value="InterPro"/>
</dbReference>
<sequence>MTRCSSRGLLSLLDERGPVEATSLAAALDVHPMTVRTKCHELQSAGHVRQVSGGVYTITETGRDYLSTLTE</sequence>
<evidence type="ECO:0000256" key="1">
    <source>
        <dbReference type="ARBA" id="ARBA00023015"/>
    </source>
</evidence>
<dbReference type="EMBL" id="CP045488">
    <property type="protein sequence ID" value="QFU84190.1"/>
    <property type="molecule type" value="Genomic_DNA"/>
</dbReference>
<dbReference type="Proteomes" id="UP000326170">
    <property type="component" value="Chromosome"/>
</dbReference>
<keyword evidence="1" id="KW-0805">Transcription regulation</keyword>
<evidence type="ECO:0000256" key="2">
    <source>
        <dbReference type="ARBA" id="ARBA00023163"/>
    </source>
</evidence>
<dbReference type="Pfam" id="PF08220">
    <property type="entry name" value="HTH_DeoR"/>
    <property type="match status" value="1"/>
</dbReference>
<evidence type="ECO:0000313" key="4">
    <source>
        <dbReference type="EMBL" id="QFU84190.1"/>
    </source>
</evidence>
<dbReference type="OrthoDB" id="285635at2157"/>
<feature type="domain" description="HTH deoR-type" evidence="3">
    <location>
        <begin position="9"/>
        <end position="60"/>
    </location>
</feature>
<reference evidence="4 5" key="1">
    <citation type="journal article" date="2007" name="Int. J. Syst. Evol. Microbiol.">
        <title>Natronorubrum sulfidifaciens sp. nov., an extremely haloalkaliphilic archaeon isolated from Aiding salt lake in Xin-Jiang, China.</title>
        <authorList>
            <person name="Cui H.L."/>
            <person name="Tohty D."/>
            <person name="Liu H.C."/>
            <person name="Liu S.J."/>
            <person name="Oren A."/>
            <person name="Zhou P.J."/>
        </authorList>
    </citation>
    <scope>NUCLEOTIDE SEQUENCE [LARGE SCALE GENOMIC DNA]</scope>
    <source>
        <strain evidence="4 5">7-3</strain>
    </source>
</reference>
<keyword evidence="2" id="KW-0804">Transcription</keyword>
<evidence type="ECO:0000259" key="3">
    <source>
        <dbReference type="Pfam" id="PF08220"/>
    </source>
</evidence>
<dbReference type="SUPFAM" id="SSF46785">
    <property type="entry name" value="Winged helix' DNA-binding domain"/>
    <property type="match status" value="1"/>
</dbReference>
<organism evidence="4 5">
    <name type="scientific">Natronorubrum aibiense</name>
    <dbReference type="NCBI Taxonomy" id="348826"/>
    <lineage>
        <taxon>Archaea</taxon>
        <taxon>Methanobacteriati</taxon>
        <taxon>Methanobacteriota</taxon>
        <taxon>Stenosarchaea group</taxon>
        <taxon>Halobacteria</taxon>
        <taxon>Halobacteriales</taxon>
        <taxon>Natrialbaceae</taxon>
        <taxon>Natronorubrum</taxon>
    </lineage>
</organism>
<protein>
    <submittedName>
        <fullName evidence="4">DeoR family transcriptional regulator</fullName>
    </submittedName>
</protein>
<dbReference type="InterPro" id="IPR036390">
    <property type="entry name" value="WH_DNA-bd_sf"/>
</dbReference>